<feature type="domain" description="F-box" evidence="1">
    <location>
        <begin position="89"/>
        <end position="145"/>
    </location>
</feature>
<evidence type="ECO:0000313" key="2">
    <source>
        <dbReference type="EMBL" id="KAK0432718.1"/>
    </source>
</evidence>
<sequence>MLAGVEDGSHPYCVFLSNVSNLARHMQYPAILVSERQDRASSPTPKIHLFYRSCIMFLLNVADTFPALHLDHVASQPESLSPSPPSFFPFRIFSMPTEIIHIIFSFILKRDLIGLRTVNRTWLQLSTRFTHNRLCLSLPPNWQEFLDGAAPVRMIMEDYMLTTEILVVYLMSRWDLTLVVEEVVLVNWPA</sequence>
<protein>
    <recommendedName>
        <fullName evidence="1">F-box domain-containing protein</fullName>
    </recommendedName>
</protein>
<gene>
    <name evidence="2" type="ORF">EV421DRAFT_1910696</name>
</gene>
<dbReference type="SUPFAM" id="SSF81383">
    <property type="entry name" value="F-box domain"/>
    <property type="match status" value="1"/>
</dbReference>
<proteinExistence type="predicted"/>
<organism evidence="2 3">
    <name type="scientific">Armillaria borealis</name>
    <dbReference type="NCBI Taxonomy" id="47425"/>
    <lineage>
        <taxon>Eukaryota</taxon>
        <taxon>Fungi</taxon>
        <taxon>Dikarya</taxon>
        <taxon>Basidiomycota</taxon>
        <taxon>Agaricomycotina</taxon>
        <taxon>Agaricomycetes</taxon>
        <taxon>Agaricomycetidae</taxon>
        <taxon>Agaricales</taxon>
        <taxon>Marasmiineae</taxon>
        <taxon>Physalacriaceae</taxon>
        <taxon>Armillaria</taxon>
    </lineage>
</organism>
<dbReference type="Pfam" id="PF00646">
    <property type="entry name" value="F-box"/>
    <property type="match status" value="1"/>
</dbReference>
<evidence type="ECO:0000259" key="1">
    <source>
        <dbReference type="PROSITE" id="PS50181"/>
    </source>
</evidence>
<dbReference type="InterPro" id="IPR036047">
    <property type="entry name" value="F-box-like_dom_sf"/>
</dbReference>
<keyword evidence="3" id="KW-1185">Reference proteome</keyword>
<name>A0AA39J1G4_9AGAR</name>
<dbReference type="InterPro" id="IPR001810">
    <property type="entry name" value="F-box_dom"/>
</dbReference>
<dbReference type="PROSITE" id="PS50181">
    <property type="entry name" value="FBOX"/>
    <property type="match status" value="1"/>
</dbReference>
<dbReference type="AlphaFoldDB" id="A0AA39J1G4"/>
<dbReference type="EMBL" id="JAUEPT010000090">
    <property type="protein sequence ID" value="KAK0432718.1"/>
    <property type="molecule type" value="Genomic_DNA"/>
</dbReference>
<comment type="caution">
    <text evidence="2">The sequence shown here is derived from an EMBL/GenBank/DDBJ whole genome shotgun (WGS) entry which is preliminary data.</text>
</comment>
<evidence type="ECO:0000313" key="3">
    <source>
        <dbReference type="Proteomes" id="UP001175226"/>
    </source>
</evidence>
<dbReference type="Proteomes" id="UP001175226">
    <property type="component" value="Unassembled WGS sequence"/>
</dbReference>
<accession>A0AA39J1G4</accession>
<reference evidence="2" key="1">
    <citation type="submission" date="2023-06" db="EMBL/GenBank/DDBJ databases">
        <authorList>
            <consortium name="Lawrence Berkeley National Laboratory"/>
            <person name="Ahrendt S."/>
            <person name="Sahu N."/>
            <person name="Indic B."/>
            <person name="Wong-Bajracharya J."/>
            <person name="Merenyi Z."/>
            <person name="Ke H.-M."/>
            <person name="Monk M."/>
            <person name="Kocsube S."/>
            <person name="Drula E."/>
            <person name="Lipzen A."/>
            <person name="Balint B."/>
            <person name="Henrissat B."/>
            <person name="Andreopoulos B."/>
            <person name="Martin F.M."/>
            <person name="Harder C.B."/>
            <person name="Rigling D."/>
            <person name="Ford K.L."/>
            <person name="Foster G.D."/>
            <person name="Pangilinan J."/>
            <person name="Papanicolaou A."/>
            <person name="Barry K."/>
            <person name="LaButti K."/>
            <person name="Viragh M."/>
            <person name="Koriabine M."/>
            <person name="Yan M."/>
            <person name="Riley R."/>
            <person name="Champramary S."/>
            <person name="Plett K.L."/>
            <person name="Tsai I.J."/>
            <person name="Slot J."/>
            <person name="Sipos G."/>
            <person name="Plett J."/>
            <person name="Nagy L.G."/>
            <person name="Grigoriev I.V."/>
        </authorList>
    </citation>
    <scope>NUCLEOTIDE SEQUENCE</scope>
    <source>
        <strain evidence="2">FPL87.14</strain>
    </source>
</reference>
<dbReference type="CDD" id="cd09917">
    <property type="entry name" value="F-box_SF"/>
    <property type="match status" value="1"/>
</dbReference>